<feature type="transmembrane region" description="Helical" evidence="11">
    <location>
        <begin position="299"/>
        <end position="319"/>
    </location>
</feature>
<evidence type="ECO:0000256" key="3">
    <source>
        <dbReference type="ARBA" id="ARBA00022692"/>
    </source>
</evidence>
<feature type="region of interest" description="Disordered" evidence="12">
    <location>
        <begin position="379"/>
        <end position="403"/>
    </location>
</feature>
<dbReference type="GO" id="GO:0005794">
    <property type="term" value="C:Golgi apparatus"/>
    <property type="evidence" value="ECO:0007669"/>
    <property type="project" value="TreeGrafter"/>
</dbReference>
<evidence type="ECO:0000256" key="12">
    <source>
        <dbReference type="SAM" id="MobiDB-lite"/>
    </source>
</evidence>
<dbReference type="Pfam" id="PF01529">
    <property type="entry name" value="DHHC"/>
    <property type="match status" value="1"/>
</dbReference>
<dbReference type="PROSITE" id="PS50216">
    <property type="entry name" value="DHHC"/>
    <property type="match status" value="1"/>
</dbReference>
<dbReference type="AlphaFoldDB" id="A0A238FLP7"/>
<dbReference type="EC" id="2.3.1.225" evidence="11"/>
<dbReference type="GO" id="GO:0019706">
    <property type="term" value="F:protein-cysteine S-palmitoyltransferase activity"/>
    <property type="evidence" value="ECO:0007669"/>
    <property type="project" value="UniProtKB-EC"/>
</dbReference>
<comment type="subcellular location">
    <subcellularLocation>
        <location evidence="1">Membrane</location>
        <topology evidence="1">Multi-pass membrane protein</topology>
    </subcellularLocation>
</comment>
<dbReference type="GO" id="GO:0005783">
    <property type="term" value="C:endoplasmic reticulum"/>
    <property type="evidence" value="ECO:0007669"/>
    <property type="project" value="TreeGrafter"/>
</dbReference>
<dbReference type="InterPro" id="IPR001594">
    <property type="entry name" value="Palmitoyltrfase_DHHC"/>
</dbReference>
<organism evidence="14 15">
    <name type="scientific">Microbotryum intermedium</name>
    <dbReference type="NCBI Taxonomy" id="269621"/>
    <lineage>
        <taxon>Eukaryota</taxon>
        <taxon>Fungi</taxon>
        <taxon>Dikarya</taxon>
        <taxon>Basidiomycota</taxon>
        <taxon>Pucciniomycotina</taxon>
        <taxon>Microbotryomycetes</taxon>
        <taxon>Microbotryales</taxon>
        <taxon>Microbotryaceae</taxon>
        <taxon>Microbotryum</taxon>
    </lineage>
</organism>
<gene>
    <name evidence="14" type="ORF">BQ2448_7731</name>
</gene>
<evidence type="ECO:0000256" key="11">
    <source>
        <dbReference type="RuleBase" id="RU079119"/>
    </source>
</evidence>
<feature type="domain" description="Palmitoyltransferase DHHC" evidence="13">
    <location>
        <begin position="241"/>
        <end position="377"/>
    </location>
</feature>
<dbReference type="PANTHER" id="PTHR22883:SF23">
    <property type="entry name" value="PALMITOYLTRANSFERASE ZDHHC6"/>
    <property type="match status" value="1"/>
</dbReference>
<dbReference type="OrthoDB" id="9909019at2759"/>
<evidence type="ECO:0000256" key="1">
    <source>
        <dbReference type="ARBA" id="ARBA00004141"/>
    </source>
</evidence>
<dbReference type="PANTHER" id="PTHR22883">
    <property type="entry name" value="ZINC FINGER DHHC DOMAIN CONTAINING PROTEIN"/>
    <property type="match status" value="1"/>
</dbReference>
<keyword evidence="8 11" id="KW-0012">Acyltransferase</keyword>
<evidence type="ECO:0000256" key="8">
    <source>
        <dbReference type="ARBA" id="ARBA00023315"/>
    </source>
</evidence>
<dbReference type="GO" id="GO:0006612">
    <property type="term" value="P:protein targeting to membrane"/>
    <property type="evidence" value="ECO:0007669"/>
    <property type="project" value="TreeGrafter"/>
</dbReference>
<comment type="catalytic activity">
    <reaction evidence="10 11">
        <text>L-cysteinyl-[protein] + hexadecanoyl-CoA = S-hexadecanoyl-L-cysteinyl-[protein] + CoA</text>
        <dbReference type="Rhea" id="RHEA:36683"/>
        <dbReference type="Rhea" id="RHEA-COMP:10131"/>
        <dbReference type="Rhea" id="RHEA-COMP:11032"/>
        <dbReference type="ChEBI" id="CHEBI:29950"/>
        <dbReference type="ChEBI" id="CHEBI:57287"/>
        <dbReference type="ChEBI" id="CHEBI:57379"/>
        <dbReference type="ChEBI" id="CHEBI:74151"/>
        <dbReference type="EC" id="2.3.1.225"/>
    </reaction>
</comment>
<keyword evidence="6" id="KW-0564">Palmitate</keyword>
<feature type="transmembrane region" description="Helical" evidence="11">
    <location>
        <begin position="339"/>
        <end position="365"/>
    </location>
</feature>
<keyword evidence="4 11" id="KW-1133">Transmembrane helix</keyword>
<evidence type="ECO:0000256" key="4">
    <source>
        <dbReference type="ARBA" id="ARBA00022989"/>
    </source>
</evidence>
<accession>A0A238FLP7</accession>
<keyword evidence="3 11" id="KW-0812">Transmembrane</keyword>
<keyword evidence="15" id="KW-1185">Reference proteome</keyword>
<dbReference type="GO" id="GO:0016020">
    <property type="term" value="C:membrane"/>
    <property type="evidence" value="ECO:0007669"/>
    <property type="project" value="UniProtKB-SubCell"/>
</dbReference>
<dbReference type="Proteomes" id="UP000198372">
    <property type="component" value="Unassembled WGS sequence"/>
</dbReference>
<comment type="similarity">
    <text evidence="9">Belongs to the DHHC palmitoyltransferase family. PFA5 subfamily.</text>
</comment>
<name>A0A238FLP7_9BASI</name>
<keyword evidence="7" id="KW-0449">Lipoprotein</keyword>
<feature type="region of interest" description="Disordered" evidence="12">
    <location>
        <begin position="213"/>
        <end position="233"/>
    </location>
</feature>
<feature type="transmembrane region" description="Helical" evidence="11">
    <location>
        <begin position="107"/>
        <end position="130"/>
    </location>
</feature>
<proteinExistence type="inferred from homology"/>
<protein>
    <recommendedName>
        <fullName evidence="11">Palmitoyltransferase</fullName>
        <ecNumber evidence="11">2.3.1.225</ecNumber>
    </recommendedName>
</protein>
<evidence type="ECO:0000256" key="9">
    <source>
        <dbReference type="ARBA" id="ARBA00038298"/>
    </source>
</evidence>
<sequence length="511" mass="56243">MSRFRPPIVALLLSFPPNPSAGHSPHNDGSSLLPTTAGATFTSSTSTTAAATGTASSGLTRAPPRKQRHFIVRVCLMTPLFFITTLYLFAAYAYLFSLVLARAHFKALVYGLVFLWFELNGLVAVWHCWYRGGGNIAASRPSDDEEQLIGTHHRTASTPTKSSLMDMEEQGLLQHDAGLTVNQASSAANSAARPGSALKTTAMRELSDLARAGGSGGFGTHTSTQNEETSLRGVQVKSDGTQRWCRKCRLPKPDRAHHCSSCRTCVLKMDQTFVSCSPQPNSHCPWLGGGCVGWANYKFFLLFLLYSGTLGLWVAATMMKELVAFVAGDDQNFELAPVIWAIAFFVGLIFGISVGLFGVYHLYLACRNRTTIESMESSPSVIASDSRPAQYRSENHALSRQDRRRLEKAQGRLNIYDLGWKRNLKQVMGEDWRGWFVPFGWPPGDGHSFPVNQEQLDQLRNITLLIRSGHQHAPARRHSTADLADEGDGNETEAESRSRWSSETGGEIRRA</sequence>
<dbReference type="InterPro" id="IPR039859">
    <property type="entry name" value="PFA4/ZDH16/20/ERF2-like"/>
</dbReference>
<dbReference type="EMBL" id="FMSP01000023">
    <property type="protein sequence ID" value="SCV74702.1"/>
    <property type="molecule type" value="Genomic_DNA"/>
</dbReference>
<feature type="compositionally biased region" description="Basic and acidic residues" evidence="12">
    <location>
        <begin position="494"/>
        <end position="511"/>
    </location>
</feature>
<feature type="compositionally biased region" description="Basic and acidic residues" evidence="12">
    <location>
        <begin position="393"/>
        <end position="403"/>
    </location>
</feature>
<feature type="compositionally biased region" description="Acidic residues" evidence="12">
    <location>
        <begin position="483"/>
        <end position="493"/>
    </location>
</feature>
<evidence type="ECO:0000256" key="5">
    <source>
        <dbReference type="ARBA" id="ARBA00023136"/>
    </source>
</evidence>
<evidence type="ECO:0000256" key="6">
    <source>
        <dbReference type="ARBA" id="ARBA00023139"/>
    </source>
</evidence>
<evidence type="ECO:0000313" key="14">
    <source>
        <dbReference type="EMBL" id="SCV74702.1"/>
    </source>
</evidence>
<keyword evidence="2 11" id="KW-0808">Transferase</keyword>
<evidence type="ECO:0000259" key="13">
    <source>
        <dbReference type="Pfam" id="PF01529"/>
    </source>
</evidence>
<feature type="compositionally biased region" description="Basic residues" evidence="12">
    <location>
        <begin position="469"/>
        <end position="478"/>
    </location>
</feature>
<feature type="region of interest" description="Disordered" evidence="12">
    <location>
        <begin position="469"/>
        <end position="511"/>
    </location>
</feature>
<reference evidence="15" key="1">
    <citation type="submission" date="2016-09" db="EMBL/GenBank/DDBJ databases">
        <authorList>
            <person name="Jeantristanb JTB J.-T."/>
            <person name="Ricardo R."/>
        </authorList>
    </citation>
    <scope>NUCLEOTIDE SEQUENCE [LARGE SCALE GENOMIC DNA]</scope>
</reference>
<evidence type="ECO:0000313" key="15">
    <source>
        <dbReference type="Proteomes" id="UP000198372"/>
    </source>
</evidence>
<keyword evidence="5 11" id="KW-0472">Membrane</keyword>
<evidence type="ECO:0000256" key="10">
    <source>
        <dbReference type="ARBA" id="ARBA00048048"/>
    </source>
</evidence>
<comment type="domain">
    <text evidence="11">The DHHC domain is required for palmitoyltransferase activity.</text>
</comment>
<evidence type="ECO:0000256" key="7">
    <source>
        <dbReference type="ARBA" id="ARBA00023288"/>
    </source>
</evidence>
<evidence type="ECO:0000256" key="2">
    <source>
        <dbReference type="ARBA" id="ARBA00022679"/>
    </source>
</evidence>
<feature type="transmembrane region" description="Helical" evidence="11">
    <location>
        <begin position="71"/>
        <end position="95"/>
    </location>
</feature>
<dbReference type="STRING" id="269621.A0A238FLP7"/>